<comment type="caution">
    <text evidence="1">The sequence shown here is derived from an EMBL/GenBank/DDBJ whole genome shotgun (WGS) entry which is preliminary data.</text>
</comment>
<protein>
    <submittedName>
        <fullName evidence="1">Uncharacterized protein</fullName>
    </submittedName>
</protein>
<dbReference type="OrthoDB" id="1930305at2"/>
<proteinExistence type="predicted"/>
<organism evidence="1 2">
    <name type="scientific">Clostridium magnum DSM 2767</name>
    <dbReference type="NCBI Taxonomy" id="1121326"/>
    <lineage>
        <taxon>Bacteria</taxon>
        <taxon>Bacillati</taxon>
        <taxon>Bacillota</taxon>
        <taxon>Clostridia</taxon>
        <taxon>Eubacteriales</taxon>
        <taxon>Clostridiaceae</taxon>
        <taxon>Clostridium</taxon>
    </lineage>
</organism>
<dbReference type="STRING" id="1121326.CLMAG_13930"/>
<keyword evidence="2" id="KW-1185">Reference proteome</keyword>
<gene>
    <name evidence="1" type="ORF">CLMAG_13930</name>
</gene>
<evidence type="ECO:0000313" key="1">
    <source>
        <dbReference type="EMBL" id="KZL94340.1"/>
    </source>
</evidence>
<dbReference type="AlphaFoldDB" id="A0A162UVX7"/>
<accession>A0A162UVX7</accession>
<dbReference type="EMBL" id="LWAE01000001">
    <property type="protein sequence ID" value="KZL94340.1"/>
    <property type="molecule type" value="Genomic_DNA"/>
</dbReference>
<dbReference type="PATRIC" id="fig|1121326.3.peg.1363"/>
<dbReference type="Proteomes" id="UP000076603">
    <property type="component" value="Unassembled WGS sequence"/>
</dbReference>
<dbReference type="RefSeq" id="WP_066619733.1">
    <property type="nucleotide sequence ID" value="NZ_FQXL01000074.1"/>
</dbReference>
<reference evidence="1 2" key="1">
    <citation type="submission" date="2016-04" db="EMBL/GenBank/DDBJ databases">
        <title>Genome sequence of Clostridium magnum DSM 2767.</title>
        <authorList>
            <person name="Poehlein A."/>
            <person name="Uhlig R."/>
            <person name="Fischer R."/>
            <person name="Bahl H."/>
            <person name="Daniel R."/>
        </authorList>
    </citation>
    <scope>NUCLEOTIDE SEQUENCE [LARGE SCALE GENOMIC DNA]</scope>
    <source>
        <strain evidence="1 2">DSM 2767</strain>
    </source>
</reference>
<evidence type="ECO:0000313" key="2">
    <source>
        <dbReference type="Proteomes" id="UP000076603"/>
    </source>
</evidence>
<sequence length="105" mass="12171">MNLEFKTYQLKEGSRTYEKLVKRAKLHNEFIIVGEDHGYYKAIPSSDDGLKLISALMIDEQAMFIPKDDLELKKDDLPGVEVQELNIPKEYLTIDIIEDIQRLNS</sequence>
<name>A0A162UVX7_9CLOT</name>